<accession>A0ABT4LHW2</accession>
<comment type="caution">
    <text evidence="1">The sequence shown here is derived from an EMBL/GenBank/DDBJ whole genome shotgun (WGS) entry which is preliminary data.</text>
</comment>
<dbReference type="EMBL" id="JAPWGY010000002">
    <property type="protein sequence ID" value="MCZ4280682.1"/>
    <property type="molecule type" value="Genomic_DNA"/>
</dbReference>
<reference evidence="1" key="1">
    <citation type="submission" date="2022-12" db="EMBL/GenBank/DDBJ databases">
        <title>Bacterial isolates from different developmental stages of Nematostella vectensis.</title>
        <authorList>
            <person name="Fraune S."/>
        </authorList>
    </citation>
    <scope>NUCLEOTIDE SEQUENCE</scope>
    <source>
        <strain evidence="1">G21630-S1</strain>
    </source>
</reference>
<dbReference type="Pfam" id="PF07310">
    <property type="entry name" value="PAS_5"/>
    <property type="match status" value="1"/>
</dbReference>
<protein>
    <submittedName>
        <fullName evidence="1">PAS domain-containing protein</fullName>
    </submittedName>
</protein>
<evidence type="ECO:0000313" key="1">
    <source>
        <dbReference type="EMBL" id="MCZ4280682.1"/>
    </source>
</evidence>
<sequence>MAETIDIPKVLEVSELNIKSIVQANLYRYWLQLKADRALPNWQDFDPCAVRESLPDIMLYDAYEDGNFFVCITGENCRENLGIPSKRSPLEDIFPARVLGDVKSRLTHVLDSAKPHLVQKTMSWKVEAAPEEQKRAYTVLFLPFRIDHPQIKLKILNSIYFHR</sequence>
<organism evidence="1 2">
    <name type="scientific">Kiloniella laminariae</name>
    <dbReference type="NCBI Taxonomy" id="454162"/>
    <lineage>
        <taxon>Bacteria</taxon>
        <taxon>Pseudomonadati</taxon>
        <taxon>Pseudomonadota</taxon>
        <taxon>Alphaproteobacteria</taxon>
        <taxon>Rhodospirillales</taxon>
        <taxon>Kiloniellaceae</taxon>
        <taxon>Kiloniella</taxon>
    </lineage>
</organism>
<name>A0ABT4LHW2_9PROT</name>
<dbReference type="InterPro" id="IPR009922">
    <property type="entry name" value="DUF1457"/>
</dbReference>
<dbReference type="Proteomes" id="UP001069802">
    <property type="component" value="Unassembled WGS sequence"/>
</dbReference>
<keyword evidence="2" id="KW-1185">Reference proteome</keyword>
<proteinExistence type="predicted"/>
<dbReference type="RefSeq" id="WP_269422866.1">
    <property type="nucleotide sequence ID" value="NZ_JAPWGY010000002.1"/>
</dbReference>
<evidence type="ECO:0000313" key="2">
    <source>
        <dbReference type="Proteomes" id="UP001069802"/>
    </source>
</evidence>
<gene>
    <name evidence="1" type="ORF">O4H49_07820</name>
</gene>